<feature type="transmembrane region" description="Helical" evidence="7">
    <location>
        <begin position="109"/>
        <end position="133"/>
    </location>
</feature>
<evidence type="ECO:0000256" key="1">
    <source>
        <dbReference type="ARBA" id="ARBA00004651"/>
    </source>
</evidence>
<comment type="similarity">
    <text evidence="6">Belongs to the exbB/tolQ family.</text>
</comment>
<keyword evidence="6" id="KW-0813">Transport</keyword>
<dbReference type="InterPro" id="IPR002898">
    <property type="entry name" value="MotA_ExbB_proton_chnl"/>
</dbReference>
<dbReference type="PANTHER" id="PTHR30625:SF11">
    <property type="entry name" value="MOTA_TOLQ_EXBB PROTON CHANNEL DOMAIN-CONTAINING PROTEIN"/>
    <property type="match status" value="1"/>
</dbReference>
<dbReference type="PANTHER" id="PTHR30625">
    <property type="entry name" value="PROTEIN TOLQ"/>
    <property type="match status" value="1"/>
</dbReference>
<gene>
    <name evidence="9" type="ORF">A2519_05765</name>
</gene>
<reference evidence="9 10" key="1">
    <citation type="journal article" date="2016" name="Nat. Commun.">
        <title>Thousands of microbial genomes shed light on interconnected biogeochemical processes in an aquifer system.</title>
        <authorList>
            <person name="Anantharaman K."/>
            <person name="Brown C.T."/>
            <person name="Hug L.A."/>
            <person name="Sharon I."/>
            <person name="Castelle C.J."/>
            <person name="Probst A.J."/>
            <person name="Thomas B.C."/>
            <person name="Singh A."/>
            <person name="Wilkins M.J."/>
            <person name="Karaoz U."/>
            <person name="Brodie E.L."/>
            <person name="Williams K.H."/>
            <person name="Hubbard S.S."/>
            <person name="Banfield J.F."/>
        </authorList>
    </citation>
    <scope>NUCLEOTIDE SEQUENCE [LARGE SCALE GENOMIC DNA]</scope>
</reference>
<keyword evidence="6" id="KW-0653">Protein transport</keyword>
<evidence type="ECO:0000313" key="10">
    <source>
        <dbReference type="Proteomes" id="UP000179243"/>
    </source>
</evidence>
<organism evidence="9 10">
    <name type="scientific">Candidatus Raymondbacteria bacterium RIFOXYD12_FULL_49_13</name>
    <dbReference type="NCBI Taxonomy" id="1817890"/>
    <lineage>
        <taxon>Bacteria</taxon>
        <taxon>Raymondiibacteriota</taxon>
    </lineage>
</organism>
<evidence type="ECO:0000259" key="8">
    <source>
        <dbReference type="Pfam" id="PF01618"/>
    </source>
</evidence>
<evidence type="ECO:0000256" key="2">
    <source>
        <dbReference type="ARBA" id="ARBA00022475"/>
    </source>
</evidence>
<evidence type="ECO:0000256" key="3">
    <source>
        <dbReference type="ARBA" id="ARBA00022692"/>
    </source>
</evidence>
<dbReference type="Pfam" id="PF01618">
    <property type="entry name" value="MotA_ExbB"/>
    <property type="match status" value="1"/>
</dbReference>
<keyword evidence="2" id="KW-1003">Cell membrane</keyword>
<dbReference type="GO" id="GO:0005886">
    <property type="term" value="C:plasma membrane"/>
    <property type="evidence" value="ECO:0007669"/>
    <property type="project" value="UniProtKB-SubCell"/>
</dbReference>
<feature type="domain" description="MotA/TolQ/ExbB proton channel" evidence="8">
    <location>
        <begin position="86"/>
        <end position="188"/>
    </location>
</feature>
<evidence type="ECO:0000313" key="9">
    <source>
        <dbReference type="EMBL" id="OGK06925.1"/>
    </source>
</evidence>
<comment type="subcellular location">
    <subcellularLocation>
        <location evidence="1">Cell membrane</location>
        <topology evidence="1">Multi-pass membrane protein</topology>
    </subcellularLocation>
    <subcellularLocation>
        <location evidence="6">Membrane</location>
        <topology evidence="6">Multi-pass membrane protein</topology>
    </subcellularLocation>
</comment>
<protein>
    <recommendedName>
        <fullName evidence="8">MotA/TolQ/ExbB proton channel domain-containing protein</fullName>
    </recommendedName>
</protein>
<accession>A0A1F7FJM9</accession>
<dbReference type="Proteomes" id="UP000179243">
    <property type="component" value="Unassembled WGS sequence"/>
</dbReference>
<keyword evidence="3 7" id="KW-0812">Transmembrane</keyword>
<keyword evidence="4 7" id="KW-1133">Transmembrane helix</keyword>
<keyword evidence="5 7" id="KW-0472">Membrane</keyword>
<proteinExistence type="inferred from homology"/>
<feature type="transmembrane region" description="Helical" evidence="7">
    <location>
        <begin position="12"/>
        <end position="35"/>
    </location>
</feature>
<dbReference type="EMBL" id="MFYX01000017">
    <property type="protein sequence ID" value="OGK06925.1"/>
    <property type="molecule type" value="Genomic_DNA"/>
</dbReference>
<name>A0A1F7FJM9_UNCRA</name>
<evidence type="ECO:0000256" key="7">
    <source>
        <dbReference type="SAM" id="Phobius"/>
    </source>
</evidence>
<evidence type="ECO:0000256" key="4">
    <source>
        <dbReference type="ARBA" id="ARBA00022989"/>
    </source>
</evidence>
<dbReference type="InterPro" id="IPR050790">
    <property type="entry name" value="ExbB/TolQ_transport"/>
</dbReference>
<evidence type="ECO:0000256" key="5">
    <source>
        <dbReference type="ARBA" id="ARBA00023136"/>
    </source>
</evidence>
<sequence>MDAVREYFIKGGIFMFPIVGFTFWALLLICERFMFFWQTASRSKRLADRFSETLATGGLEDARTFLQGETGVIKNVLSVALEGAELPLSRLEKKVDTALLKELPALTHYLNIIATLAGLMPLLGLLGTVTGMITTFKVIALQGTGDAQAMADGIAEALITTQAGLVATVPIILFHVFLSNRSASIVSVLKASLTHLFEYLEEHRGKI</sequence>
<evidence type="ECO:0000256" key="6">
    <source>
        <dbReference type="RuleBase" id="RU004057"/>
    </source>
</evidence>
<dbReference type="AlphaFoldDB" id="A0A1F7FJM9"/>
<comment type="caution">
    <text evidence="9">The sequence shown here is derived from an EMBL/GenBank/DDBJ whole genome shotgun (WGS) entry which is preliminary data.</text>
</comment>
<dbReference type="GO" id="GO:0017038">
    <property type="term" value="P:protein import"/>
    <property type="evidence" value="ECO:0007669"/>
    <property type="project" value="TreeGrafter"/>
</dbReference>